<name>A0A9W5VJS8_BACCE</name>
<dbReference type="EMBL" id="AHEF01000106">
    <property type="protein sequence ID" value="EOP78386.1"/>
    <property type="molecule type" value="Genomic_DNA"/>
</dbReference>
<accession>A0A9W5VJS8</accession>
<evidence type="ECO:0000313" key="3">
    <source>
        <dbReference type="Proteomes" id="UP000014009"/>
    </source>
</evidence>
<gene>
    <name evidence="2" type="ORF">IGM_04747</name>
    <name evidence="1" type="ORF">IGM_06671</name>
</gene>
<dbReference type="AlphaFoldDB" id="A0A9W5VJS8"/>
<evidence type="ECO:0000313" key="1">
    <source>
        <dbReference type="EMBL" id="EOP78386.1"/>
    </source>
</evidence>
<sequence length="37" mass="4451">MKIMWGENLFFKKAGQKRGVLVFLNKSTFFEIQKETR</sequence>
<reference evidence="2 3" key="1">
    <citation type="submission" date="2012-12" db="EMBL/GenBank/DDBJ databases">
        <title>The Genome Sequence of Bacillus cereus HuB4-4.</title>
        <authorList>
            <consortium name="The Broad Institute Genome Sequencing Platform"/>
            <consortium name="The Broad Institute Genome Sequencing Center for Infectious Disease"/>
            <person name="Feldgarden M."/>
            <person name="Van der Auwera G.A."/>
            <person name="Mahillon J."/>
            <person name="Duprez V."/>
            <person name="Timmery S."/>
            <person name="Mattelet C."/>
            <person name="Dierick K."/>
            <person name="Sun M."/>
            <person name="Yu Z."/>
            <person name="Zhu L."/>
            <person name="Hu X."/>
            <person name="Shank E.B."/>
            <person name="Swiecicka I."/>
            <person name="Hansen B.M."/>
            <person name="Andrup L."/>
            <person name="Walker B."/>
            <person name="Young S.K."/>
            <person name="Zeng Q."/>
            <person name="Gargeya S."/>
            <person name="Fitzgerald M."/>
            <person name="Haas B."/>
            <person name="Abouelleil A."/>
            <person name="Alvarado L."/>
            <person name="Arachchi H.M."/>
            <person name="Berlin A.M."/>
            <person name="Chapman S.B."/>
            <person name="Dewar J."/>
            <person name="Goldberg J."/>
            <person name="Griggs A."/>
            <person name="Gujja S."/>
            <person name="Hansen M."/>
            <person name="Howarth C."/>
            <person name="Imamovic A."/>
            <person name="Larimer J."/>
            <person name="McCowan C."/>
            <person name="Murphy C."/>
            <person name="Neiman D."/>
            <person name="Pearson M."/>
            <person name="Priest M."/>
            <person name="Roberts A."/>
            <person name="Saif S."/>
            <person name="Shea T."/>
            <person name="Sisk P."/>
            <person name="Sykes S."/>
            <person name="Wortman J."/>
            <person name="Nusbaum C."/>
            <person name="Birren B."/>
        </authorList>
    </citation>
    <scope>NUCLEOTIDE SEQUENCE [LARGE SCALE GENOMIC DNA]</scope>
    <source>
        <strain evidence="2 3">HuB4-4</strain>
    </source>
</reference>
<comment type="caution">
    <text evidence="2">The sequence shown here is derived from an EMBL/GenBank/DDBJ whole genome shotgun (WGS) entry which is preliminary data.</text>
</comment>
<organism evidence="2 3">
    <name type="scientific">Bacillus cereus HuB4-4</name>
    <dbReference type="NCBI Taxonomy" id="1053211"/>
    <lineage>
        <taxon>Bacteria</taxon>
        <taxon>Bacillati</taxon>
        <taxon>Bacillota</taxon>
        <taxon>Bacilli</taxon>
        <taxon>Bacillales</taxon>
        <taxon>Bacillaceae</taxon>
        <taxon>Bacillus</taxon>
        <taxon>Bacillus cereus group</taxon>
    </lineage>
</organism>
<dbReference type="EMBL" id="AHEF01000078">
    <property type="protein sequence ID" value="EOP83858.1"/>
    <property type="molecule type" value="Genomic_DNA"/>
</dbReference>
<proteinExistence type="predicted"/>
<dbReference type="Proteomes" id="UP000014009">
    <property type="component" value="Unassembled WGS sequence"/>
</dbReference>
<protein>
    <submittedName>
        <fullName evidence="2">Uncharacterized protein</fullName>
    </submittedName>
</protein>
<evidence type="ECO:0000313" key="2">
    <source>
        <dbReference type="EMBL" id="EOP83858.1"/>
    </source>
</evidence>